<gene>
    <name evidence="2" type="ORF">RAG0_02017</name>
</gene>
<reference evidence="3" key="1">
    <citation type="submission" date="2016-03" db="EMBL/GenBank/DDBJ databases">
        <authorList>
            <person name="Guldener U."/>
        </authorList>
    </citation>
    <scope>NUCLEOTIDE SEQUENCE [LARGE SCALE GENOMIC DNA]</scope>
    <source>
        <strain evidence="3">04CH-RAC-A.6.1</strain>
    </source>
</reference>
<proteinExistence type="predicted"/>
<dbReference type="AlphaFoldDB" id="A0A1E1K081"/>
<dbReference type="SUPFAM" id="SSF109854">
    <property type="entry name" value="DinB/YfiT-like putative metalloenzymes"/>
    <property type="match status" value="1"/>
</dbReference>
<dbReference type="PANTHER" id="PTHR36922:SF1">
    <property type="entry name" value="DUF1993 DOMAIN-CONTAINING PROTEIN"/>
    <property type="match status" value="1"/>
</dbReference>
<organism evidence="2 3">
    <name type="scientific">Rhynchosporium agropyri</name>
    <dbReference type="NCBI Taxonomy" id="914238"/>
    <lineage>
        <taxon>Eukaryota</taxon>
        <taxon>Fungi</taxon>
        <taxon>Dikarya</taxon>
        <taxon>Ascomycota</taxon>
        <taxon>Pezizomycotina</taxon>
        <taxon>Leotiomycetes</taxon>
        <taxon>Helotiales</taxon>
        <taxon>Ploettnerulaceae</taxon>
        <taxon>Rhynchosporium</taxon>
    </lineage>
</organism>
<keyword evidence="1" id="KW-0175">Coiled coil</keyword>
<keyword evidence="3" id="KW-1185">Reference proteome</keyword>
<dbReference type="PANTHER" id="PTHR36922">
    <property type="entry name" value="BLL2446 PROTEIN"/>
    <property type="match status" value="1"/>
</dbReference>
<feature type="coiled-coil region" evidence="1">
    <location>
        <begin position="81"/>
        <end position="108"/>
    </location>
</feature>
<sequence length="170" mass="19104">MPISLYSISIPVFLKHLHTLQKLLAKGVAHAEDAGNELTKEKLVGAKLIEDMGDLVYQIQRVSDTAKGFAVRVAKIEAVALADDEKTLEDLQKRIAKTIEILERVKEEDVDDKEDAEVVFQTRQGDLKFTGQSYTTTFALPNFYFHFVTAYALLRKEGVDVGKNDYLGRN</sequence>
<dbReference type="InterPro" id="IPR034660">
    <property type="entry name" value="DinB/YfiT-like"/>
</dbReference>
<dbReference type="Gene3D" id="1.20.120.450">
    <property type="entry name" value="dinb family like domain"/>
    <property type="match status" value="1"/>
</dbReference>
<name>A0A1E1K081_9HELO</name>
<accession>A0A1E1K081</accession>
<dbReference type="EMBL" id="FJUX01000008">
    <property type="protein sequence ID" value="CZS91372.1"/>
    <property type="molecule type" value="Genomic_DNA"/>
</dbReference>
<evidence type="ECO:0008006" key="4">
    <source>
        <dbReference type="Google" id="ProtNLM"/>
    </source>
</evidence>
<dbReference type="InterPro" id="IPR018531">
    <property type="entry name" value="DUF1993"/>
</dbReference>
<evidence type="ECO:0000313" key="3">
    <source>
        <dbReference type="Proteomes" id="UP000178912"/>
    </source>
</evidence>
<evidence type="ECO:0000313" key="2">
    <source>
        <dbReference type="EMBL" id="CZS91372.1"/>
    </source>
</evidence>
<protein>
    <recommendedName>
        <fullName evidence="4">DUF1993 domain protein</fullName>
    </recommendedName>
</protein>
<dbReference type="OrthoDB" id="3724345at2759"/>
<evidence type="ECO:0000256" key="1">
    <source>
        <dbReference type="SAM" id="Coils"/>
    </source>
</evidence>
<dbReference type="Pfam" id="PF09351">
    <property type="entry name" value="DUF1993"/>
    <property type="match status" value="1"/>
</dbReference>
<dbReference type="Proteomes" id="UP000178912">
    <property type="component" value="Unassembled WGS sequence"/>
</dbReference>